<organism evidence="6 7">
    <name type="scientific">Candidatus Avelusimicrobium gallicola</name>
    <dbReference type="NCBI Taxonomy" id="2562704"/>
    <lineage>
        <taxon>Bacteria</taxon>
        <taxon>Pseudomonadati</taxon>
        <taxon>Elusimicrobiota</taxon>
        <taxon>Elusimicrobia</taxon>
        <taxon>Elusimicrobiales</taxon>
        <taxon>Elusimicrobiaceae</taxon>
        <taxon>Candidatus Avelusimicrobium</taxon>
    </lineage>
</organism>
<feature type="compositionally biased region" description="Polar residues" evidence="5">
    <location>
        <begin position="91"/>
        <end position="111"/>
    </location>
</feature>
<dbReference type="InterPro" id="IPR036751">
    <property type="entry name" value="SpoVG_sf"/>
</dbReference>
<evidence type="ECO:0000256" key="1">
    <source>
        <dbReference type="ARBA" id="ARBA00022618"/>
    </source>
</evidence>
<name>A0A1Y4DC56_9BACT</name>
<keyword evidence="3 4" id="KW-0131">Cell cycle</keyword>
<dbReference type="Proteomes" id="UP000196368">
    <property type="component" value="Unassembled WGS sequence"/>
</dbReference>
<comment type="caution">
    <text evidence="6">The sequence shown here is derived from an EMBL/GenBank/DDBJ whole genome shotgun (WGS) entry which is preliminary data.</text>
</comment>
<feature type="region of interest" description="Disordered" evidence="5">
    <location>
        <begin position="86"/>
        <end position="111"/>
    </location>
</feature>
<dbReference type="PANTHER" id="PTHR38429:SF1">
    <property type="entry name" value="SEPTATION PROTEIN SPOVG-RELATED"/>
    <property type="match status" value="1"/>
</dbReference>
<evidence type="ECO:0000256" key="2">
    <source>
        <dbReference type="ARBA" id="ARBA00023210"/>
    </source>
</evidence>
<proteinExistence type="inferred from homology"/>
<evidence type="ECO:0000256" key="4">
    <source>
        <dbReference type="HAMAP-Rule" id="MF_00819"/>
    </source>
</evidence>
<evidence type="ECO:0000313" key="7">
    <source>
        <dbReference type="Proteomes" id="UP000196368"/>
    </source>
</evidence>
<reference evidence="7" key="1">
    <citation type="submission" date="2017-04" db="EMBL/GenBank/DDBJ databases">
        <title>Function of individual gut microbiota members based on whole genome sequencing of pure cultures obtained from chicken caecum.</title>
        <authorList>
            <person name="Medvecky M."/>
            <person name="Cejkova D."/>
            <person name="Polansky O."/>
            <person name="Karasova D."/>
            <person name="Kubasova T."/>
            <person name="Cizek A."/>
            <person name="Rychlik I."/>
        </authorList>
    </citation>
    <scope>NUCLEOTIDE SEQUENCE [LARGE SCALE GENOMIC DNA]</scope>
    <source>
        <strain evidence="7">An273</strain>
    </source>
</reference>
<keyword evidence="2 4" id="KW-0717">Septation</keyword>
<dbReference type="AlphaFoldDB" id="A0A1Y4DC56"/>
<sequence length="111" mass="12648">MKITEIRIHLMGEDRLKAFASVTFDDSFVVRNMKVVEGTKGVFLCMPSRKLPDGTHKDMVHPINQEFREYLEQNVLKAYEEELKKNPEGIQKTSGDSNYNLNAAESGQDAQ</sequence>
<comment type="similarity">
    <text evidence="4">Belongs to the SpoVG family.</text>
</comment>
<dbReference type="Gene3D" id="3.30.1120.40">
    <property type="entry name" value="Stage V sporulation protein G"/>
    <property type="match status" value="1"/>
</dbReference>
<evidence type="ECO:0000313" key="6">
    <source>
        <dbReference type="EMBL" id="OUO56636.1"/>
    </source>
</evidence>
<keyword evidence="1 4" id="KW-0132">Cell division</keyword>
<dbReference type="EMBL" id="NFJD01000003">
    <property type="protein sequence ID" value="OUO56636.1"/>
    <property type="molecule type" value="Genomic_DNA"/>
</dbReference>
<dbReference type="OrthoDB" id="9796286at2"/>
<dbReference type="SUPFAM" id="SSF160537">
    <property type="entry name" value="SpoVG-like"/>
    <property type="match status" value="1"/>
</dbReference>
<dbReference type="HAMAP" id="MF_00819">
    <property type="entry name" value="SpoVG"/>
    <property type="match status" value="1"/>
</dbReference>
<evidence type="ECO:0000256" key="3">
    <source>
        <dbReference type="ARBA" id="ARBA00023306"/>
    </source>
</evidence>
<dbReference type="NCBIfam" id="NF009749">
    <property type="entry name" value="PRK13259.1"/>
    <property type="match status" value="1"/>
</dbReference>
<accession>A0A1Y4DC56</accession>
<dbReference type="PANTHER" id="PTHR38429">
    <property type="entry name" value="SEPTATION PROTEIN SPOVG-RELATED"/>
    <property type="match status" value="1"/>
</dbReference>
<dbReference type="Pfam" id="PF04026">
    <property type="entry name" value="SpoVG"/>
    <property type="match status" value="1"/>
</dbReference>
<dbReference type="GO" id="GO:0030435">
    <property type="term" value="P:sporulation resulting in formation of a cellular spore"/>
    <property type="evidence" value="ECO:0007669"/>
    <property type="project" value="InterPro"/>
</dbReference>
<dbReference type="GO" id="GO:0000917">
    <property type="term" value="P:division septum assembly"/>
    <property type="evidence" value="ECO:0007669"/>
    <property type="project" value="UniProtKB-KW"/>
</dbReference>
<comment type="function">
    <text evidence="4">Could be involved in septation.</text>
</comment>
<protein>
    <recommendedName>
        <fullName evidence="4">Putative septation protein SpoVG</fullName>
    </recommendedName>
</protein>
<evidence type="ECO:0000256" key="5">
    <source>
        <dbReference type="SAM" id="MobiDB-lite"/>
    </source>
</evidence>
<keyword evidence="7" id="KW-1185">Reference proteome</keyword>
<gene>
    <name evidence="4" type="primary">spoVG</name>
    <name evidence="6" type="ORF">B5F75_05445</name>
</gene>
<dbReference type="InterPro" id="IPR007170">
    <property type="entry name" value="SpoVG"/>
</dbReference>